<accession>A0A438CL88</accession>
<organism evidence="2 3">
    <name type="scientific">Vitis vinifera</name>
    <name type="common">Grape</name>
    <dbReference type="NCBI Taxonomy" id="29760"/>
    <lineage>
        <taxon>Eukaryota</taxon>
        <taxon>Viridiplantae</taxon>
        <taxon>Streptophyta</taxon>
        <taxon>Embryophyta</taxon>
        <taxon>Tracheophyta</taxon>
        <taxon>Spermatophyta</taxon>
        <taxon>Magnoliopsida</taxon>
        <taxon>eudicotyledons</taxon>
        <taxon>Gunneridae</taxon>
        <taxon>Pentapetalae</taxon>
        <taxon>rosids</taxon>
        <taxon>Vitales</taxon>
        <taxon>Vitaceae</taxon>
        <taxon>Viteae</taxon>
        <taxon>Vitis</taxon>
    </lineage>
</organism>
<evidence type="ECO:0000256" key="1">
    <source>
        <dbReference type="SAM" id="MobiDB-lite"/>
    </source>
</evidence>
<feature type="compositionally biased region" description="Basic and acidic residues" evidence="1">
    <location>
        <begin position="8"/>
        <end position="25"/>
    </location>
</feature>
<evidence type="ECO:0000313" key="2">
    <source>
        <dbReference type="EMBL" id="RVW23970.1"/>
    </source>
</evidence>
<proteinExistence type="predicted"/>
<dbReference type="Proteomes" id="UP000288805">
    <property type="component" value="Unassembled WGS sequence"/>
</dbReference>
<evidence type="ECO:0000313" key="3">
    <source>
        <dbReference type="Proteomes" id="UP000288805"/>
    </source>
</evidence>
<name>A0A438CL88_VITVI</name>
<sequence>MAATNCLVDKKLGDSSLLSHKEKEQQQQQQKPNMKSKSSKKNKGKKGKKTDKSQAKVGRKGLMHVELLANGQKIVAVVDNRVTYNFVATREATRLGLKLSKDDSKLKIMNSQALEINGMAKDIPILLGG</sequence>
<comment type="caution">
    <text evidence="2">The sequence shown here is derived from an EMBL/GenBank/DDBJ whole genome shotgun (WGS) entry which is preliminary data.</text>
</comment>
<reference evidence="2 3" key="1">
    <citation type="journal article" date="2018" name="PLoS Genet.">
        <title>Population sequencing reveals clonal diversity and ancestral inbreeding in the grapevine cultivar Chardonnay.</title>
        <authorList>
            <person name="Roach M.J."/>
            <person name="Johnson D.L."/>
            <person name="Bohlmann J."/>
            <person name="van Vuuren H.J."/>
            <person name="Jones S.J."/>
            <person name="Pretorius I.S."/>
            <person name="Schmidt S.A."/>
            <person name="Borneman A.R."/>
        </authorList>
    </citation>
    <scope>NUCLEOTIDE SEQUENCE [LARGE SCALE GENOMIC DNA]</scope>
    <source>
        <strain evidence="3">cv. Chardonnay</strain>
        <tissue evidence="2">Leaf</tissue>
    </source>
</reference>
<dbReference type="EMBL" id="QGNW01002182">
    <property type="protein sequence ID" value="RVW23970.1"/>
    <property type="molecule type" value="Genomic_DNA"/>
</dbReference>
<feature type="compositionally biased region" description="Low complexity" evidence="1">
    <location>
        <begin position="26"/>
        <end position="36"/>
    </location>
</feature>
<protein>
    <submittedName>
        <fullName evidence="2">Uncharacterized protein</fullName>
    </submittedName>
</protein>
<feature type="region of interest" description="Disordered" evidence="1">
    <location>
        <begin position="1"/>
        <end position="58"/>
    </location>
</feature>
<feature type="compositionally biased region" description="Basic residues" evidence="1">
    <location>
        <begin position="37"/>
        <end position="49"/>
    </location>
</feature>
<dbReference type="InterPro" id="IPR021109">
    <property type="entry name" value="Peptidase_aspartic_dom_sf"/>
</dbReference>
<dbReference type="Gene3D" id="2.40.70.10">
    <property type="entry name" value="Acid Proteases"/>
    <property type="match status" value="1"/>
</dbReference>
<dbReference type="AlphaFoldDB" id="A0A438CL88"/>
<gene>
    <name evidence="2" type="ORF">CK203_092056</name>
</gene>